<name>A0A384ZSB1_9CAUD</name>
<reference evidence="2 3" key="1">
    <citation type="submission" date="2018-05" db="EMBL/GenBank/DDBJ databases">
        <title>The genome of Vibrio coralliilyticus phage YC.</title>
        <authorList>
            <person name="Benler S."/>
        </authorList>
    </citation>
    <scope>NUCLEOTIDE SEQUENCE [LARGE SCALE GENOMIC DNA]</scope>
</reference>
<keyword evidence="1" id="KW-0175">Coiled coil</keyword>
<feature type="coiled-coil region" evidence="1">
    <location>
        <begin position="46"/>
        <end position="87"/>
    </location>
</feature>
<accession>A0A384ZSB1</accession>
<dbReference type="EMBL" id="MH375644">
    <property type="protein sequence ID" value="AXC34529.1"/>
    <property type="molecule type" value="Genomic_DNA"/>
</dbReference>
<protein>
    <submittedName>
        <fullName evidence="2">Uncharacterized protein</fullName>
    </submittedName>
</protein>
<evidence type="ECO:0000313" key="3">
    <source>
        <dbReference type="Proteomes" id="UP000260311"/>
    </source>
</evidence>
<organism evidence="2 3">
    <name type="scientific">Vibrio phage YC</name>
    <dbReference type="NCBI Taxonomy" id="2267403"/>
    <lineage>
        <taxon>Viruses</taxon>
        <taxon>Duplodnaviria</taxon>
        <taxon>Heunggongvirae</taxon>
        <taxon>Uroviricota</taxon>
        <taxon>Caudoviricetes</taxon>
        <taxon>Pantevenvirales</taxon>
        <taxon>Ackermannviridae</taxon>
        <taxon>Campanilevirus</taxon>
        <taxon>Campanilevirus YC</taxon>
    </lineage>
</organism>
<sequence length="106" mass="11836">MGIKVEGHNDLRRSTSNLGCVDNINVDASSAARTAREKRLEQKRLLDQQSEVIQSQDKQLKEAQQTIQEQADEAARQAMKLRELEAAIQTLMGREDSQTDNVNQGG</sequence>
<dbReference type="KEGG" id="vg:55608607"/>
<dbReference type="GeneID" id="55608607"/>
<dbReference type="RefSeq" id="YP_009838375.1">
    <property type="nucleotide sequence ID" value="NC_048709.1"/>
</dbReference>
<evidence type="ECO:0000256" key="1">
    <source>
        <dbReference type="SAM" id="Coils"/>
    </source>
</evidence>
<evidence type="ECO:0000313" key="2">
    <source>
        <dbReference type="EMBL" id="AXC34529.1"/>
    </source>
</evidence>
<proteinExistence type="predicted"/>
<dbReference type="Proteomes" id="UP000260311">
    <property type="component" value="Segment"/>
</dbReference>
<keyword evidence="3" id="KW-1185">Reference proteome</keyword>